<keyword evidence="2" id="KW-1185">Reference proteome</keyword>
<dbReference type="InParanoid" id="A0A061GB03"/>
<name>A0A061GB03_THECC</name>
<evidence type="ECO:0000313" key="2">
    <source>
        <dbReference type="Proteomes" id="UP000026915"/>
    </source>
</evidence>
<dbReference type="AlphaFoldDB" id="A0A061GB03"/>
<proteinExistence type="predicted"/>
<sequence>MTQILIPNPSPMSVAHYFTKFSLLRCPFWCCDRRLKLPLPWCAEGPCFAPQTLHFLCVLIYSFGASGAEVCDNV</sequence>
<reference evidence="1 2" key="1">
    <citation type="journal article" date="2013" name="Genome Biol.">
        <title>The genome sequence of the most widely cultivated cacao type and its use to identify candidate genes regulating pod color.</title>
        <authorList>
            <person name="Motamayor J.C."/>
            <person name="Mockaitis K."/>
            <person name="Schmutz J."/>
            <person name="Haiminen N."/>
            <person name="Iii D.L."/>
            <person name="Cornejo O."/>
            <person name="Findley S.D."/>
            <person name="Zheng P."/>
            <person name="Utro F."/>
            <person name="Royaert S."/>
            <person name="Saski C."/>
            <person name="Jenkins J."/>
            <person name="Podicheti R."/>
            <person name="Zhao M."/>
            <person name="Scheffler B.E."/>
            <person name="Stack J.C."/>
            <person name="Feltus F.A."/>
            <person name="Mustiga G.M."/>
            <person name="Amores F."/>
            <person name="Phillips W."/>
            <person name="Marelli J.P."/>
            <person name="May G.D."/>
            <person name="Shapiro H."/>
            <person name="Ma J."/>
            <person name="Bustamante C.D."/>
            <person name="Schnell R.J."/>
            <person name="Main D."/>
            <person name="Gilbert D."/>
            <person name="Parida L."/>
            <person name="Kuhn D.N."/>
        </authorList>
    </citation>
    <scope>NUCLEOTIDE SEQUENCE [LARGE SCALE GENOMIC DNA]</scope>
    <source>
        <strain evidence="2">cv. Matina 1-6</strain>
    </source>
</reference>
<protein>
    <submittedName>
        <fullName evidence="1">Uncharacterized protein</fullName>
    </submittedName>
</protein>
<organism evidence="1 2">
    <name type="scientific">Theobroma cacao</name>
    <name type="common">Cacao</name>
    <name type="synonym">Cocoa</name>
    <dbReference type="NCBI Taxonomy" id="3641"/>
    <lineage>
        <taxon>Eukaryota</taxon>
        <taxon>Viridiplantae</taxon>
        <taxon>Streptophyta</taxon>
        <taxon>Embryophyta</taxon>
        <taxon>Tracheophyta</taxon>
        <taxon>Spermatophyta</taxon>
        <taxon>Magnoliopsida</taxon>
        <taxon>eudicotyledons</taxon>
        <taxon>Gunneridae</taxon>
        <taxon>Pentapetalae</taxon>
        <taxon>rosids</taxon>
        <taxon>malvids</taxon>
        <taxon>Malvales</taxon>
        <taxon>Malvaceae</taxon>
        <taxon>Byttnerioideae</taxon>
        <taxon>Theobroma</taxon>
    </lineage>
</organism>
<dbReference type="HOGENOM" id="CLU_2692788_0_0_1"/>
<gene>
    <name evidence="1" type="ORF">TCM_028707</name>
</gene>
<dbReference type="EMBL" id="CM001884">
    <property type="protein sequence ID" value="EOY26746.1"/>
    <property type="molecule type" value="Genomic_DNA"/>
</dbReference>
<dbReference type="Gramene" id="EOY26746">
    <property type="protein sequence ID" value="EOY26746"/>
    <property type="gene ID" value="TCM_028707"/>
</dbReference>
<dbReference type="Proteomes" id="UP000026915">
    <property type="component" value="Chromosome 6"/>
</dbReference>
<accession>A0A061GB03</accession>
<evidence type="ECO:0000313" key="1">
    <source>
        <dbReference type="EMBL" id="EOY26746.1"/>
    </source>
</evidence>